<proteinExistence type="predicted"/>
<dbReference type="Proteomes" id="UP000768646">
    <property type="component" value="Unassembled WGS sequence"/>
</dbReference>
<dbReference type="EMBL" id="JABTEG010000013">
    <property type="protein sequence ID" value="KAG4303952.1"/>
    <property type="molecule type" value="Genomic_DNA"/>
</dbReference>
<sequence length="701" mass="82316">MSSSLSYTPCEDRTVNVSCLSLGSLEQSFHPELNSLPQISPLGHLETPGTMELYCENKSIVLLQNASTINSTNINNFQKNINNTEQIKDKTISTSISCNKSLLRNKDSSLSDISLSFNCSDNNSEPSIDYDQEQKSLAILEESLPILEDKNDDIQIVSLLSPYNDFKNIETPIKQRISSQIIPTDTTVTRINDIKIPQSAMKSFKEHLEGIKKAQELEKPGSRLTLREQSNVIDSLRKEKWDLQMKVFLLQQYRDRSRDEAVEEMIKQNIELVTTVRELNKTNKNLRRIIKDMEMHTQGNIIDYSEKHEKYEKMLEVLQNKIKAYEIEVNKLQKLSPNNITEVFDEFENKETNQVKKYHEEFKTESKKIKSKNILYQEPQNYRNNGKCEICQFKNNEAFNNISDIKFHNELRDCITELKFKNQTLKEENNKLSLELENLDILRENEIIKLENNYNEELDRLHNLLNELNNENENLRIDKINVIKEINSLSEEYANFKEEAELEIRIREEEILKMVSDIEDYEKTLKKKNEHINNLLQKAEEANIQTNKLVYSYNEIIHDLKEKHLHAKAVIDNLTQQQEASIKELNYFRESSKNPSEISILKEKIHALEQKNIQANNEINHLKENIQKNEPEYSPYIEMINTKRKIYKDIDPKVRNNFSINEKIDKIDIYEEEQHNLETFLDEILNCNSLNKDKIIIVSRY</sequence>
<gene>
    <name evidence="1" type="ORF">PORY_002605</name>
</gene>
<reference evidence="1 2" key="1">
    <citation type="journal article" date="2021" name="Commun. Biol.">
        <title>Genomic insights into the host specific adaptation of the Pneumocystis genus.</title>
        <authorList>
            <person name="Cisse O.H."/>
            <person name="Ma L."/>
            <person name="Dekker J.P."/>
            <person name="Khil P.P."/>
            <person name="Youn J.-H."/>
            <person name="Brenchley J.M."/>
            <person name="Blair R."/>
            <person name="Pahar B."/>
            <person name="Chabe M."/>
            <person name="Van Rompay K.K.A."/>
            <person name="Keesler R."/>
            <person name="Sukura A."/>
            <person name="Hirsch V."/>
            <person name="Kutty G."/>
            <person name="Liu Y."/>
            <person name="Peng L."/>
            <person name="Chen J."/>
            <person name="Song J."/>
            <person name="Weissenbacher-Lang C."/>
            <person name="Xu J."/>
            <person name="Upham N.S."/>
            <person name="Stajich J.E."/>
            <person name="Cuomo C.A."/>
            <person name="Cushion M.T."/>
            <person name="Kovacs J.A."/>
        </authorList>
    </citation>
    <scope>NUCLEOTIDE SEQUENCE [LARGE SCALE GENOMIC DNA]</scope>
    <source>
        <strain evidence="1 2">RABM</strain>
    </source>
</reference>
<organism evidence="1 2">
    <name type="scientific">Pneumocystis oryctolagi</name>
    <dbReference type="NCBI Taxonomy" id="42067"/>
    <lineage>
        <taxon>Eukaryota</taxon>
        <taxon>Fungi</taxon>
        <taxon>Dikarya</taxon>
        <taxon>Ascomycota</taxon>
        <taxon>Taphrinomycotina</taxon>
        <taxon>Pneumocystomycetes</taxon>
        <taxon>Pneumocystaceae</taxon>
        <taxon>Pneumocystis</taxon>
    </lineage>
</organism>
<comment type="caution">
    <text evidence="1">The sequence shown here is derived from an EMBL/GenBank/DDBJ whole genome shotgun (WGS) entry which is preliminary data.</text>
</comment>
<evidence type="ECO:0000313" key="1">
    <source>
        <dbReference type="EMBL" id="KAG4303952.1"/>
    </source>
</evidence>
<keyword evidence="2" id="KW-1185">Reference proteome</keyword>
<evidence type="ECO:0000313" key="2">
    <source>
        <dbReference type="Proteomes" id="UP000768646"/>
    </source>
</evidence>
<accession>A0ACB7CA77</accession>
<protein>
    <submittedName>
        <fullName evidence="1">Uncharacterized protein</fullName>
    </submittedName>
</protein>
<name>A0ACB7CA77_9ASCO</name>